<keyword evidence="3" id="KW-1185">Reference proteome</keyword>
<comment type="caution">
    <text evidence="2">The sequence shown here is derived from an EMBL/GenBank/DDBJ whole genome shotgun (WGS) entry which is preliminary data.</text>
</comment>
<reference evidence="2 3" key="1">
    <citation type="submission" date="2020-03" db="EMBL/GenBank/DDBJ databases">
        <title>Sequencing the genomes of 1000 actinobacteria strains.</title>
        <authorList>
            <person name="Klenk H.-P."/>
        </authorList>
    </citation>
    <scope>NUCLEOTIDE SEQUENCE [LARGE SCALE GENOMIC DNA]</scope>
    <source>
        <strain evidence="2 3">DSM 18964</strain>
    </source>
</reference>
<dbReference type="AlphaFoldDB" id="A0A846RQN0"/>
<sequence>MFENPSHAENESEPSSQTGLSFDTNDGPPTTSELRMGNCL</sequence>
<dbReference type="EMBL" id="JAATJN010000001">
    <property type="protein sequence ID" value="NJC56069.1"/>
    <property type="molecule type" value="Genomic_DNA"/>
</dbReference>
<name>A0A846RQN0_9MICO</name>
<dbReference type="Proteomes" id="UP000576792">
    <property type="component" value="Unassembled WGS sequence"/>
</dbReference>
<feature type="compositionally biased region" description="Polar residues" evidence="1">
    <location>
        <begin position="13"/>
        <end position="33"/>
    </location>
</feature>
<feature type="region of interest" description="Disordered" evidence="1">
    <location>
        <begin position="1"/>
        <end position="40"/>
    </location>
</feature>
<dbReference type="RefSeq" id="WP_280712829.1">
    <property type="nucleotide sequence ID" value="NZ_BAAAPQ010000026.1"/>
</dbReference>
<protein>
    <submittedName>
        <fullName evidence="2">Uncharacterized protein</fullName>
    </submittedName>
</protein>
<accession>A0A846RQN0</accession>
<evidence type="ECO:0000313" key="3">
    <source>
        <dbReference type="Proteomes" id="UP000576792"/>
    </source>
</evidence>
<proteinExistence type="predicted"/>
<evidence type="ECO:0000256" key="1">
    <source>
        <dbReference type="SAM" id="MobiDB-lite"/>
    </source>
</evidence>
<gene>
    <name evidence="2" type="ORF">BKA07_001104</name>
</gene>
<evidence type="ECO:0000313" key="2">
    <source>
        <dbReference type="EMBL" id="NJC56069.1"/>
    </source>
</evidence>
<feature type="compositionally biased region" description="Basic and acidic residues" evidence="1">
    <location>
        <begin position="1"/>
        <end position="10"/>
    </location>
</feature>
<organism evidence="2 3">
    <name type="scientific">Brevibacterium marinum</name>
    <dbReference type="NCBI Taxonomy" id="418643"/>
    <lineage>
        <taxon>Bacteria</taxon>
        <taxon>Bacillati</taxon>
        <taxon>Actinomycetota</taxon>
        <taxon>Actinomycetes</taxon>
        <taxon>Micrococcales</taxon>
        <taxon>Brevibacteriaceae</taxon>
        <taxon>Brevibacterium</taxon>
    </lineage>
</organism>